<gene>
    <name evidence="5" type="ORF">CH238_03915</name>
</gene>
<dbReference type="OrthoDB" id="1847240at2"/>
<dbReference type="InterPro" id="IPR035089">
    <property type="entry name" value="Phage_sheath_subtilisin"/>
</dbReference>
<dbReference type="Proteomes" id="UP000220611">
    <property type="component" value="Unassembled WGS sequence"/>
</dbReference>
<sequence>MRGDFLSQRGYGSDSAMPGKNQAGLWESIRRGSGLRRGCKRKAGPGKGSGIMLIAKERPGVYWDYDASGVLWGSDSLKQVGIAALCEKGEQNRVYSIRRISDGKAVFGEDSIMAGMIEKALINGASGVKAVKAGTEESFDYEAALAALEREDDLGAVCCDSTQGAVLQLLKASAAAASDSGRERVAVGCFSGEDPAAFANQLNCERMMLLCQAPEGKPAGGGLLAAALAGRLAAAADPSAALNGAVLEGITGLSKAFPEEELDILLQNGVAVLEMRAGRAELIRGVSTRTKTDGVSDRTFHDINTVLIIDTVIAGIRASLKRMLAGARNNEKTRSALATQTAVKLEEYRLQGILDSYRSPVVAASGEDPSVCVVTVEFTAARGLNQIVIQASITV</sequence>
<comment type="similarity">
    <text evidence="1">Belongs to the myoviridae tail sheath protein family.</text>
</comment>
<keyword evidence="6" id="KW-1185">Reference proteome</keyword>
<feature type="domain" description="Tail sheath protein subtilisin-like" evidence="3">
    <location>
        <begin position="140"/>
        <end position="279"/>
    </location>
</feature>
<evidence type="ECO:0000259" key="3">
    <source>
        <dbReference type="Pfam" id="PF04984"/>
    </source>
</evidence>
<evidence type="ECO:0000313" key="6">
    <source>
        <dbReference type="Proteomes" id="UP000220611"/>
    </source>
</evidence>
<dbReference type="Pfam" id="PF17482">
    <property type="entry name" value="Phage_sheath_1C"/>
    <property type="match status" value="1"/>
</dbReference>
<dbReference type="InterPro" id="IPR020287">
    <property type="entry name" value="Tail_sheath_C"/>
</dbReference>
<comment type="caution">
    <text evidence="5">The sequence shown here is derived from an EMBL/GenBank/DDBJ whole genome shotgun (WGS) entry which is preliminary data.</text>
</comment>
<proteinExistence type="inferred from homology"/>
<feature type="region of interest" description="Disordered" evidence="2">
    <location>
        <begin position="1"/>
        <end position="23"/>
    </location>
</feature>
<dbReference type="EMBL" id="NOXF01000002">
    <property type="protein sequence ID" value="PEQ25192.1"/>
    <property type="molecule type" value="Genomic_DNA"/>
</dbReference>
<evidence type="ECO:0008006" key="7">
    <source>
        <dbReference type="Google" id="ProtNLM"/>
    </source>
</evidence>
<evidence type="ECO:0000256" key="2">
    <source>
        <dbReference type="SAM" id="MobiDB-lite"/>
    </source>
</evidence>
<dbReference type="AlphaFoldDB" id="A0A855A8H8"/>
<reference evidence="5 6" key="1">
    <citation type="submission" date="2017-07" db="EMBL/GenBank/DDBJ databases">
        <title>Prevalence of linear plasmids in Cutibacterium (Propionibacterium) acnes isolates obtained from prostatic tissue.</title>
        <authorList>
            <person name="Davidsson S."/>
            <person name="Carlsson J."/>
            <person name="Molling P."/>
            <person name="Andren O."/>
            <person name="Andersson S.-O."/>
            <person name="Brzuszkiewicz E."/>
            <person name="Poehlein A."/>
            <person name="Al-Zeer M."/>
            <person name="Brinkmann V."/>
            <person name="Scavenius C."/>
            <person name="Nazipi S."/>
            <person name="Soderquist B."/>
            <person name="Bruggemann H."/>
        </authorList>
    </citation>
    <scope>NUCLEOTIDE SEQUENCE [LARGE SCALE GENOMIC DNA]</scope>
    <source>
        <strain evidence="5 6">DSM 753</strain>
    </source>
</reference>
<name>A0A855A8H8_9FIRM</name>
<evidence type="ECO:0000313" key="5">
    <source>
        <dbReference type="EMBL" id="PEQ25192.1"/>
    </source>
</evidence>
<evidence type="ECO:0000259" key="4">
    <source>
        <dbReference type="Pfam" id="PF17482"/>
    </source>
</evidence>
<organism evidence="5 6">
    <name type="scientific">[Clostridium] leptum DSM 753</name>
    <dbReference type="NCBI Taxonomy" id="428125"/>
    <lineage>
        <taxon>Bacteria</taxon>
        <taxon>Bacillati</taxon>
        <taxon>Bacillota</taxon>
        <taxon>Clostridia</taxon>
        <taxon>Eubacteriales</taxon>
        <taxon>Oscillospiraceae</taxon>
        <taxon>Oscillospiraceae incertae sedis</taxon>
    </lineage>
</organism>
<dbReference type="Pfam" id="PF04984">
    <property type="entry name" value="Phage_sheath_1"/>
    <property type="match status" value="1"/>
</dbReference>
<feature type="domain" description="Tail sheath protein C-terminal" evidence="4">
    <location>
        <begin position="296"/>
        <end position="393"/>
    </location>
</feature>
<protein>
    <recommendedName>
        <fullName evidence="7">Phage tail sheath protein</fullName>
    </recommendedName>
</protein>
<accession>A0A855A8H8</accession>
<evidence type="ECO:0000256" key="1">
    <source>
        <dbReference type="ARBA" id="ARBA00008005"/>
    </source>
</evidence>